<sequence>MVRFIHFSDTHLGYKQYMMDERENDFYEAFNEAIDIGINEHVDFFVHSGDLFDTWLPSNRAMNEFKKAMLKLYERNIDMYLIMGDHDRPKRRDEVASRIFDFLGVHLLGYDDLDVVRKKFDEEIIISGISNMKGLRIPQLLELYKKADVIAESEKNSVLISHEGVSPYFIKEQSEVDSSDLPVNYTYLAFGHIHDSKLIDNKKPVFSYAGSTEINDTNELNHFKKYGKSVNLVDINSGTASVSRIKLNSTRYQDLIKTDNINLIIDLDKSLENATGIKKPLITLIINTEDKEYSRKVLAMYNQKAEIRCLFNKSVNMPENPVKSERKLIDYFHGYFHNDKKAELAYNIYTSIKNESVDDAYEIIKKMLLR</sequence>
<dbReference type="HOGENOM" id="CLU_026621_5_2_2"/>
<dbReference type="InParanoid" id="Q6L2H7"/>
<feature type="domain" description="Calcineurin-like phosphoesterase" evidence="10">
    <location>
        <begin position="3"/>
        <end position="195"/>
    </location>
</feature>
<dbReference type="PATRIC" id="fig|263820.9.peg.258"/>
<dbReference type="STRING" id="263820.PTO0240"/>
<feature type="binding site" evidence="9">
    <location>
        <position position="162"/>
    </location>
    <ligand>
        <name>Mn(2+)</name>
        <dbReference type="ChEBI" id="CHEBI:29035"/>
        <label>2</label>
    </ligand>
</feature>
<evidence type="ECO:0000256" key="9">
    <source>
        <dbReference type="HAMAP-Rule" id="MF_02044"/>
    </source>
</evidence>
<evidence type="ECO:0000259" key="10">
    <source>
        <dbReference type="Pfam" id="PF00149"/>
    </source>
</evidence>
<evidence type="ECO:0000256" key="4">
    <source>
        <dbReference type="ARBA" id="ARBA00022763"/>
    </source>
</evidence>
<dbReference type="SUPFAM" id="SSF56300">
    <property type="entry name" value="Metallo-dependent phosphatases"/>
    <property type="match status" value="1"/>
</dbReference>
<keyword evidence="7 9" id="KW-0234">DNA repair</keyword>
<dbReference type="GO" id="GO:0004519">
    <property type="term" value="F:endonuclease activity"/>
    <property type="evidence" value="ECO:0007669"/>
    <property type="project" value="UniProtKB-UniRule"/>
</dbReference>
<comment type="cofactor">
    <cofactor evidence="9">
        <name>Mn(2+)</name>
        <dbReference type="ChEBI" id="CHEBI:29035"/>
    </cofactor>
    <text evidence="9">Binds 2 manganese ions per subunit.</text>
</comment>
<evidence type="ECO:0000256" key="5">
    <source>
        <dbReference type="ARBA" id="ARBA00022801"/>
    </source>
</evidence>
<keyword evidence="4 9" id="KW-0227">DNA damage</keyword>
<dbReference type="EMBL" id="AE017261">
    <property type="protein sequence ID" value="AAT42825.1"/>
    <property type="molecule type" value="Genomic_DNA"/>
</dbReference>
<dbReference type="Gene3D" id="3.60.21.10">
    <property type="match status" value="1"/>
</dbReference>
<feature type="binding site" evidence="9">
    <location>
        <position position="85"/>
    </location>
    <ligand>
        <name>Mn(2+)</name>
        <dbReference type="ChEBI" id="CHEBI:29035"/>
        <label>2</label>
    </ligand>
</feature>
<comment type="subunit">
    <text evidence="9">Homodimer. Forms a heterotetramer composed of two Mre11 subunits and two Rad50 subunits.</text>
</comment>
<feature type="binding site" evidence="9">
    <location>
        <position position="50"/>
    </location>
    <ligand>
        <name>Mn(2+)</name>
        <dbReference type="ChEBI" id="CHEBI:29035"/>
        <label>1</label>
    </ligand>
</feature>
<keyword evidence="6 9" id="KW-0269">Exonuclease</keyword>
<dbReference type="GO" id="GO:0006302">
    <property type="term" value="P:double-strand break repair"/>
    <property type="evidence" value="ECO:0007669"/>
    <property type="project" value="UniProtKB-UniRule"/>
</dbReference>
<feature type="binding site" evidence="9">
    <location>
        <position position="192"/>
    </location>
    <ligand>
        <name>Mn(2+)</name>
        <dbReference type="ChEBI" id="CHEBI:29035"/>
        <label>2</label>
    </ligand>
</feature>
<dbReference type="HAMAP" id="MF_02044">
    <property type="entry name" value="Mre11"/>
    <property type="match status" value="1"/>
</dbReference>
<dbReference type="InterPro" id="IPR029052">
    <property type="entry name" value="Metallo-depent_PP-like"/>
</dbReference>
<dbReference type="GO" id="GO:0030145">
    <property type="term" value="F:manganese ion binding"/>
    <property type="evidence" value="ECO:0007669"/>
    <property type="project" value="UniProtKB-UniRule"/>
</dbReference>
<evidence type="ECO:0000313" key="11">
    <source>
        <dbReference type="EMBL" id="AAT42825.1"/>
    </source>
</evidence>
<keyword evidence="3 9" id="KW-0255">Endonuclease</keyword>
<evidence type="ECO:0000313" key="12">
    <source>
        <dbReference type="Proteomes" id="UP000000438"/>
    </source>
</evidence>
<dbReference type="PANTHER" id="PTHR30337:SF0">
    <property type="entry name" value="NUCLEASE SBCCD SUBUNIT D"/>
    <property type="match status" value="1"/>
</dbReference>
<protein>
    <recommendedName>
        <fullName evidence="9">DNA double-strand break repair protein Mre11</fullName>
        <ecNumber evidence="9">3.1.-.-</ecNumber>
    </recommendedName>
</protein>
<accession>Q6L2H7</accession>
<dbReference type="GO" id="GO:0045027">
    <property type="term" value="F:DNA end binding"/>
    <property type="evidence" value="ECO:0007669"/>
    <property type="project" value="UniProtKB-UniRule"/>
</dbReference>
<evidence type="ECO:0000256" key="1">
    <source>
        <dbReference type="ARBA" id="ARBA00022722"/>
    </source>
</evidence>
<evidence type="ECO:0000256" key="2">
    <source>
        <dbReference type="ARBA" id="ARBA00022723"/>
    </source>
</evidence>
<dbReference type="eggNOG" id="arCOG00397">
    <property type="taxonomic scope" value="Archaea"/>
</dbReference>
<evidence type="ECO:0000256" key="7">
    <source>
        <dbReference type="ARBA" id="ARBA00023204"/>
    </source>
</evidence>
<dbReference type="RefSeq" id="WP_011177041.1">
    <property type="nucleotide sequence ID" value="NC_005877.1"/>
</dbReference>
<comment type="activity regulation">
    <text evidence="9">Nuclease activity is regulated by Rad50.</text>
</comment>
<dbReference type="CDD" id="cd00840">
    <property type="entry name" value="MPP_Mre11_N"/>
    <property type="match status" value="1"/>
</dbReference>
<comment type="similarity">
    <text evidence="9">Belongs to the MRE11/RAD32 family.</text>
</comment>
<gene>
    <name evidence="9" type="primary">mre11</name>
    <name evidence="11" type="ordered locus">PTO0240</name>
</gene>
<dbReference type="GeneID" id="2845348"/>
<evidence type="ECO:0000256" key="6">
    <source>
        <dbReference type="ARBA" id="ARBA00022839"/>
    </source>
</evidence>
<dbReference type="PaxDb" id="263820-PTO0240"/>
<feature type="binding site" evidence="9">
    <location>
        <position position="11"/>
    </location>
    <ligand>
        <name>Mn(2+)</name>
        <dbReference type="ChEBI" id="CHEBI:29035"/>
        <label>1</label>
    </ligand>
</feature>
<dbReference type="OrthoDB" id="11638at2157"/>
<keyword evidence="5 9" id="KW-0378">Hydrolase</keyword>
<dbReference type="AlphaFoldDB" id="Q6L2H7"/>
<proteinExistence type="inferred from homology"/>
<dbReference type="Proteomes" id="UP000000438">
    <property type="component" value="Chromosome"/>
</dbReference>
<dbReference type="GO" id="GO:0000403">
    <property type="term" value="F:Y-form DNA binding"/>
    <property type="evidence" value="ECO:0007669"/>
    <property type="project" value="UniProtKB-UniRule"/>
</dbReference>
<dbReference type="InterPro" id="IPR050535">
    <property type="entry name" value="DNA_Repair-Maintenance_Comp"/>
</dbReference>
<feature type="binding site" evidence="9">
    <location>
        <position position="9"/>
    </location>
    <ligand>
        <name>Mn(2+)</name>
        <dbReference type="ChEBI" id="CHEBI:29035"/>
        <label>1</label>
    </ligand>
</feature>
<reference evidence="11 12" key="1">
    <citation type="journal article" date="2004" name="Proc. Natl. Acad. Sci. U.S.A.">
        <title>Genome sequence of Picrophilus torridus and its implications for life around pH 0.</title>
        <authorList>
            <person name="Futterer O."/>
            <person name="Angelov A."/>
            <person name="Liesegang H."/>
            <person name="Gottschalk G."/>
            <person name="Schleper C."/>
            <person name="Schepers B."/>
            <person name="Dock C."/>
            <person name="Antranikian G."/>
            <person name="Liebl W."/>
        </authorList>
    </citation>
    <scope>NUCLEOTIDE SEQUENCE [LARGE SCALE GENOMIC DNA]</scope>
    <source>
        <strain evidence="12">ATCC 700027 / DSM 9790 / JCM 10055 / NBRC 100828</strain>
    </source>
</reference>
<dbReference type="KEGG" id="pto:PTO0240"/>
<keyword evidence="1 9" id="KW-0540">Nuclease</keyword>
<dbReference type="PANTHER" id="PTHR30337">
    <property type="entry name" value="COMPONENT OF ATP-DEPENDENT DSDNA EXONUCLEASE"/>
    <property type="match status" value="1"/>
</dbReference>
<feature type="active site" description="Proton donor" evidence="9">
    <location>
        <position position="86"/>
    </location>
</feature>
<comment type="function">
    <text evidence="9">Part of the Rad50/Mre11 complex, which is involved in the early steps of DNA double-strand break (DSB) repair. The complex may facilitate opening of the processed DNA ends to aid in the recruitment of HerA and NurA. Mre11 binds to DSB ends and has both double-stranded 3'-5' exonuclease activity and single-stranded endonuclease activity.</text>
</comment>
<keyword evidence="8 9" id="KW-0464">Manganese</keyword>
<dbReference type="InterPro" id="IPR032885">
    <property type="entry name" value="Mre11_archaea-type"/>
</dbReference>
<organism evidence="11 12">
    <name type="scientific">Picrophilus torridus (strain ATCC 700027 / DSM 9790 / JCM 10055 / NBRC 100828 / KAW 2/3)</name>
    <dbReference type="NCBI Taxonomy" id="1122961"/>
    <lineage>
        <taxon>Archaea</taxon>
        <taxon>Methanobacteriati</taxon>
        <taxon>Thermoplasmatota</taxon>
        <taxon>Thermoplasmata</taxon>
        <taxon>Thermoplasmatales</taxon>
        <taxon>Picrophilaceae</taxon>
        <taxon>Picrophilus</taxon>
    </lineage>
</organism>
<name>Q6L2H7_PICTO</name>
<feature type="binding site" evidence="9">
    <location>
        <position position="50"/>
    </location>
    <ligand>
        <name>Mn(2+)</name>
        <dbReference type="ChEBI" id="CHEBI:29035"/>
        <label>2</label>
    </ligand>
</feature>
<dbReference type="InterPro" id="IPR041796">
    <property type="entry name" value="Mre11_N"/>
</dbReference>
<dbReference type="Pfam" id="PF00149">
    <property type="entry name" value="Metallophos"/>
    <property type="match status" value="1"/>
</dbReference>
<dbReference type="EC" id="3.1.-.-" evidence="9"/>
<feature type="binding site" evidence="9">
    <location>
        <position position="194"/>
    </location>
    <ligand>
        <name>Mn(2+)</name>
        <dbReference type="ChEBI" id="CHEBI:29035"/>
        <label>1</label>
    </ligand>
</feature>
<keyword evidence="2 9" id="KW-0479">Metal-binding</keyword>
<dbReference type="GO" id="GO:0008408">
    <property type="term" value="F:3'-5' exonuclease activity"/>
    <property type="evidence" value="ECO:0007669"/>
    <property type="project" value="UniProtKB-UniRule"/>
</dbReference>
<evidence type="ECO:0000256" key="8">
    <source>
        <dbReference type="ARBA" id="ARBA00023211"/>
    </source>
</evidence>
<evidence type="ECO:0000256" key="3">
    <source>
        <dbReference type="ARBA" id="ARBA00022759"/>
    </source>
</evidence>
<dbReference type="InterPro" id="IPR004843">
    <property type="entry name" value="Calcineurin-like_PHP"/>
</dbReference>